<keyword evidence="8" id="KW-1185">Reference proteome</keyword>
<comment type="subcellular location">
    <subcellularLocation>
        <location evidence="1">Nucleus</location>
        <location evidence="1">Nucleolus</location>
    </subcellularLocation>
</comment>
<dbReference type="RefSeq" id="XP_022331721.1">
    <property type="nucleotide sequence ID" value="XM_022476013.1"/>
</dbReference>
<comment type="similarity">
    <text evidence="6">Belongs to the MPP10 family.</text>
</comment>
<evidence type="ECO:0000256" key="1">
    <source>
        <dbReference type="ARBA" id="ARBA00004604"/>
    </source>
</evidence>
<feature type="compositionally biased region" description="Acidic residues" evidence="7">
    <location>
        <begin position="1"/>
        <end position="35"/>
    </location>
</feature>
<keyword evidence="5" id="KW-0687">Ribonucleoprotein</keyword>
<organism evidence="8 9">
    <name type="scientific">Crassostrea virginica</name>
    <name type="common">Eastern oyster</name>
    <dbReference type="NCBI Taxonomy" id="6565"/>
    <lineage>
        <taxon>Eukaryota</taxon>
        <taxon>Metazoa</taxon>
        <taxon>Spiralia</taxon>
        <taxon>Lophotrochozoa</taxon>
        <taxon>Mollusca</taxon>
        <taxon>Bivalvia</taxon>
        <taxon>Autobranchia</taxon>
        <taxon>Pteriomorphia</taxon>
        <taxon>Ostreida</taxon>
        <taxon>Ostreoidea</taxon>
        <taxon>Ostreidae</taxon>
        <taxon>Crassostrea</taxon>
    </lineage>
</organism>
<name>A0A8B8DXK0_CRAVI</name>
<evidence type="ECO:0000256" key="7">
    <source>
        <dbReference type="SAM" id="MobiDB-lite"/>
    </source>
</evidence>
<gene>
    <name evidence="9" type="primary">LOC111129559</name>
</gene>
<keyword evidence="2" id="KW-0690">Ribosome biogenesis</keyword>
<feature type="compositionally biased region" description="Basic and acidic residues" evidence="7">
    <location>
        <begin position="248"/>
        <end position="267"/>
    </location>
</feature>
<feature type="compositionally biased region" description="Basic and acidic residues" evidence="7">
    <location>
        <begin position="61"/>
        <end position="83"/>
    </location>
</feature>
<dbReference type="GO" id="GO:0006364">
    <property type="term" value="P:rRNA processing"/>
    <property type="evidence" value="ECO:0007669"/>
    <property type="project" value="UniProtKB-KW"/>
</dbReference>
<dbReference type="OrthoDB" id="445326at2759"/>
<feature type="compositionally biased region" description="Acidic residues" evidence="7">
    <location>
        <begin position="46"/>
        <end position="55"/>
    </location>
</feature>
<dbReference type="AlphaFoldDB" id="A0A8B8DXK0"/>
<evidence type="ECO:0000256" key="4">
    <source>
        <dbReference type="ARBA" id="ARBA00023242"/>
    </source>
</evidence>
<feature type="region of interest" description="Disordered" evidence="7">
    <location>
        <begin position="1"/>
        <end position="98"/>
    </location>
</feature>
<dbReference type="KEGG" id="cvn:111129559"/>
<dbReference type="GO" id="GO:0005732">
    <property type="term" value="C:sno(s)RNA-containing ribonucleoprotein complex"/>
    <property type="evidence" value="ECO:0007669"/>
    <property type="project" value="InterPro"/>
</dbReference>
<dbReference type="GO" id="GO:0034457">
    <property type="term" value="C:Mpp10 complex"/>
    <property type="evidence" value="ECO:0007669"/>
    <property type="project" value="InterPro"/>
</dbReference>
<evidence type="ECO:0000256" key="6">
    <source>
        <dbReference type="ARBA" id="ARBA00029455"/>
    </source>
</evidence>
<feature type="compositionally biased region" description="Basic residues" evidence="7">
    <location>
        <begin position="268"/>
        <end position="287"/>
    </location>
</feature>
<dbReference type="Proteomes" id="UP000694844">
    <property type="component" value="Chromosome 4"/>
</dbReference>
<evidence type="ECO:0000313" key="8">
    <source>
        <dbReference type="Proteomes" id="UP000694844"/>
    </source>
</evidence>
<dbReference type="InterPro" id="IPR012173">
    <property type="entry name" value="Mpp10"/>
</dbReference>
<dbReference type="PANTHER" id="PTHR17039">
    <property type="entry name" value="U3 SMALL NUCLEOLAR RIBONUCLEOPROTEIN PROTEIN MPP10"/>
    <property type="match status" value="1"/>
</dbReference>
<protein>
    <submittedName>
        <fullName evidence="9">U3 small nucleolar ribonucleoprotein protein MPP10-like</fullName>
    </submittedName>
</protein>
<reference evidence="9" key="1">
    <citation type="submission" date="2025-08" db="UniProtKB">
        <authorList>
            <consortium name="RefSeq"/>
        </authorList>
    </citation>
    <scope>IDENTIFICATION</scope>
    <source>
        <tissue evidence="9">Whole sample</tissue>
    </source>
</reference>
<keyword evidence="4" id="KW-0539">Nucleus</keyword>
<sequence>MFDEEMMEDEDNEEDEEEEDDPHEEVEEEEEEGEAPVERRKSLLDSDSEGEDPEEVLGRTPQEKSTFEKQQEKLREKISKMEEASLADKSWQLSGEIGATGRPENSLLEEHLMYDQTVKLPPVITEETTKSLESIIKQRIKDRAYNDVERKVKPKENPFEYKKRIVLDQEKSKLSLGEVYEQEFLKQQKEEEEEKTDPQHDVIKTMMQSLFIKLDELSNFKYTPKAAAPEVKIVTNLPSIVMEEVAPDKRRGELKGKTEMTETDKKSERRIKRGEKRKRQREKKKRQALVAKLNPGDGKSSTKPNLSSSKSFFTQLQEAQSQIKKRKTDSSSKKSLGFLLVTIETIENDVRDIVQSVNVRGRSLC</sequence>
<evidence type="ECO:0000256" key="2">
    <source>
        <dbReference type="ARBA" id="ARBA00022517"/>
    </source>
</evidence>
<evidence type="ECO:0000256" key="3">
    <source>
        <dbReference type="ARBA" id="ARBA00022552"/>
    </source>
</evidence>
<dbReference type="GO" id="GO:0032040">
    <property type="term" value="C:small-subunit processome"/>
    <property type="evidence" value="ECO:0007669"/>
    <property type="project" value="TreeGrafter"/>
</dbReference>
<dbReference type="PANTHER" id="PTHR17039:SF0">
    <property type="entry name" value="U3 SMALL NUCLEOLAR RIBONUCLEOPROTEIN PROTEIN MPP10"/>
    <property type="match status" value="1"/>
</dbReference>
<evidence type="ECO:0000256" key="5">
    <source>
        <dbReference type="ARBA" id="ARBA00023274"/>
    </source>
</evidence>
<feature type="region of interest" description="Disordered" evidence="7">
    <location>
        <begin position="248"/>
        <end position="313"/>
    </location>
</feature>
<accession>A0A8B8DXK0</accession>
<dbReference type="Pfam" id="PF04006">
    <property type="entry name" value="Mpp10"/>
    <property type="match status" value="1"/>
</dbReference>
<proteinExistence type="inferred from homology"/>
<dbReference type="GeneID" id="111129559"/>
<keyword evidence="3" id="KW-0698">rRNA processing</keyword>
<feature type="compositionally biased region" description="Low complexity" evidence="7">
    <location>
        <begin position="299"/>
        <end position="311"/>
    </location>
</feature>
<evidence type="ECO:0000313" key="9">
    <source>
        <dbReference type="RefSeq" id="XP_022331721.1"/>
    </source>
</evidence>